<dbReference type="CDD" id="cd24144">
    <property type="entry name" value="BLOC1_CNL1"/>
    <property type="match status" value="1"/>
</dbReference>
<keyword evidence="7" id="KW-0175">Coiled coil</keyword>
<comment type="function">
    <text evidence="1">Component of the biogenesis of lysosome-related organelles complex-1 (BLOC-1), a complex that is involved in endosomal cargo sorting.</text>
</comment>
<evidence type="ECO:0000256" key="8">
    <source>
        <dbReference type="SAM" id="MobiDB-lite"/>
    </source>
</evidence>
<comment type="caution">
    <text evidence="9">The sequence shown here is derived from an EMBL/GenBank/DDBJ whole genome shotgun (WGS) entry which is preliminary data.</text>
</comment>
<feature type="region of interest" description="Disordered" evidence="8">
    <location>
        <begin position="1"/>
        <end position="43"/>
    </location>
</feature>
<dbReference type="Proteomes" id="UP000590412">
    <property type="component" value="Unassembled WGS sequence"/>
</dbReference>
<keyword evidence="5" id="KW-0963">Cytoplasm</keyword>
<dbReference type="PANTHER" id="PTHR39145:SF1">
    <property type="entry name" value="BIOGENESIS OF LYSOSOME-RELATED ORGANELLES COMPLEX 1 SUBUNIT CNL1"/>
    <property type="match status" value="1"/>
</dbReference>
<evidence type="ECO:0000256" key="6">
    <source>
        <dbReference type="ARBA" id="ARBA00029995"/>
    </source>
</evidence>
<gene>
    <name evidence="9" type="ORF">FOB60_001651</name>
</gene>
<dbReference type="EMBL" id="JABWAB010000003">
    <property type="protein sequence ID" value="KAF6057096.1"/>
    <property type="molecule type" value="Genomic_DNA"/>
</dbReference>
<reference evidence="9" key="1">
    <citation type="submission" date="2020-03" db="EMBL/GenBank/DDBJ databases">
        <title>FDA dAtabase for Regulatory Grade micrObial Sequences (FDA-ARGOS): Supporting development and validation of Infectious Disease Dx tests.</title>
        <authorList>
            <person name="Campos J."/>
            <person name="Goldberg B."/>
            <person name="Tallon L."/>
            <person name="Sadzewicz L."/>
            <person name="Vavikolanu K."/>
            <person name="Mehta A."/>
            <person name="Aluvathingal J."/>
            <person name="Nadendla S."/>
            <person name="Nandy P."/>
            <person name="Geyer C."/>
            <person name="Yan Y."/>
            <person name="Sichtig H."/>
        </authorList>
    </citation>
    <scope>NUCLEOTIDE SEQUENCE [LARGE SCALE GENOMIC DNA]</scope>
    <source>
        <strain evidence="9">FDAARGOS_652</strain>
    </source>
</reference>
<dbReference type="GO" id="GO:0005737">
    <property type="term" value="C:cytoplasm"/>
    <property type="evidence" value="ECO:0007669"/>
    <property type="project" value="UniProtKB-SubCell"/>
</dbReference>
<sequence length="144" mass="16780">MQNLDVNDGGSETVPDMSKPSKGTATATPTDPGLSPRVQSQDTDPLELHKLSLSYDYLMFKIKDYIRTLTDQTYESVVQKQDRINHDYFDKQLNLPQQYEEIDKLLRTCNDLEQEFMKIDQLEIFVHDFKQRLDAIEKEFGKKS</sequence>
<dbReference type="OrthoDB" id="5424991at2759"/>
<dbReference type="GO" id="GO:0031083">
    <property type="term" value="C:BLOC-1 complex"/>
    <property type="evidence" value="ECO:0007669"/>
    <property type="project" value="InterPro"/>
</dbReference>
<organism evidence="9 10">
    <name type="scientific">Candida parapsilosis</name>
    <name type="common">Yeast</name>
    <dbReference type="NCBI Taxonomy" id="5480"/>
    <lineage>
        <taxon>Eukaryota</taxon>
        <taxon>Fungi</taxon>
        <taxon>Dikarya</taxon>
        <taxon>Ascomycota</taxon>
        <taxon>Saccharomycotina</taxon>
        <taxon>Pichiomycetes</taxon>
        <taxon>Debaryomycetaceae</taxon>
        <taxon>Candida/Lodderomyces clade</taxon>
        <taxon>Candida</taxon>
    </lineage>
</organism>
<evidence type="ECO:0000313" key="9">
    <source>
        <dbReference type="EMBL" id="KAF6057096.1"/>
    </source>
</evidence>
<dbReference type="InterPro" id="IPR034455">
    <property type="entry name" value="CNL1"/>
</dbReference>
<accession>A0A8X7TBL8</accession>
<feature type="coiled-coil region" evidence="7">
    <location>
        <begin position="95"/>
        <end position="139"/>
    </location>
</feature>
<evidence type="ECO:0000256" key="5">
    <source>
        <dbReference type="ARBA" id="ARBA00022490"/>
    </source>
</evidence>
<proteinExistence type="inferred from homology"/>
<evidence type="ECO:0000256" key="2">
    <source>
        <dbReference type="ARBA" id="ARBA00004496"/>
    </source>
</evidence>
<evidence type="ECO:0000256" key="7">
    <source>
        <dbReference type="SAM" id="Coils"/>
    </source>
</evidence>
<dbReference type="AlphaFoldDB" id="A0A8X7TBL8"/>
<evidence type="ECO:0000313" key="10">
    <source>
        <dbReference type="Proteomes" id="UP000590412"/>
    </source>
</evidence>
<dbReference type="PANTHER" id="PTHR39145">
    <property type="entry name" value="BIOGENESIS OF LYSOSOME-RELATED ORGANELLES COMPLEX 1 SUBUNIT CNL1"/>
    <property type="match status" value="1"/>
</dbReference>
<evidence type="ECO:0000256" key="1">
    <source>
        <dbReference type="ARBA" id="ARBA00003807"/>
    </source>
</evidence>
<comment type="similarity">
    <text evidence="3">Belongs to the BLOC1S4 family.</text>
</comment>
<comment type="subcellular location">
    <subcellularLocation>
        <location evidence="2">Cytoplasm</location>
    </subcellularLocation>
</comment>
<dbReference type="GO" id="GO:0007032">
    <property type="term" value="P:endosome organization"/>
    <property type="evidence" value="ECO:0007669"/>
    <property type="project" value="TreeGrafter"/>
</dbReference>
<evidence type="ECO:0000256" key="4">
    <source>
        <dbReference type="ARBA" id="ARBA00014971"/>
    </source>
</evidence>
<name>A0A8X7TBL8_CANPA</name>
<protein>
    <recommendedName>
        <fullName evidence="4">Biogenesis of lysosome-related organelles complex 1 subunit CNL1</fullName>
    </recommendedName>
    <alternativeName>
        <fullName evidence="6">CNO-like protein 1</fullName>
    </alternativeName>
</protein>
<evidence type="ECO:0000256" key="3">
    <source>
        <dbReference type="ARBA" id="ARBA00007289"/>
    </source>
</evidence>